<keyword evidence="3" id="KW-1185">Reference proteome</keyword>
<dbReference type="GO" id="GO:0016757">
    <property type="term" value="F:glycosyltransferase activity"/>
    <property type="evidence" value="ECO:0007669"/>
    <property type="project" value="UniProtKB-KW"/>
</dbReference>
<evidence type="ECO:0000313" key="2">
    <source>
        <dbReference type="EMBL" id="MEN3748067.1"/>
    </source>
</evidence>
<dbReference type="InterPro" id="IPR029044">
    <property type="entry name" value="Nucleotide-diphossugar_trans"/>
</dbReference>
<dbReference type="InterPro" id="IPR001173">
    <property type="entry name" value="Glyco_trans_2-like"/>
</dbReference>
<proteinExistence type="predicted"/>
<dbReference type="RefSeq" id="WP_346247083.1">
    <property type="nucleotide sequence ID" value="NZ_JBDIZK010000007.1"/>
</dbReference>
<dbReference type="EMBL" id="JBDIZK010000007">
    <property type="protein sequence ID" value="MEN3748067.1"/>
    <property type="molecule type" value="Genomic_DNA"/>
</dbReference>
<keyword evidence="2" id="KW-0808">Transferase</keyword>
<dbReference type="SUPFAM" id="SSF53448">
    <property type="entry name" value="Nucleotide-diphospho-sugar transferases"/>
    <property type="match status" value="1"/>
</dbReference>
<evidence type="ECO:0000313" key="3">
    <source>
        <dbReference type="Proteomes" id="UP001427805"/>
    </source>
</evidence>
<organism evidence="2 3">
    <name type="scientific">Sphingomonas rustica</name>
    <dbReference type="NCBI Taxonomy" id="3103142"/>
    <lineage>
        <taxon>Bacteria</taxon>
        <taxon>Pseudomonadati</taxon>
        <taxon>Pseudomonadota</taxon>
        <taxon>Alphaproteobacteria</taxon>
        <taxon>Sphingomonadales</taxon>
        <taxon>Sphingomonadaceae</taxon>
        <taxon>Sphingomonas</taxon>
    </lineage>
</organism>
<dbReference type="PANTHER" id="PTHR22916">
    <property type="entry name" value="GLYCOSYLTRANSFERASE"/>
    <property type="match status" value="1"/>
</dbReference>
<protein>
    <submittedName>
        <fullName evidence="2">Glycosyltransferase</fullName>
        <ecNumber evidence="2">2.4.-.-</ecNumber>
    </submittedName>
</protein>
<reference evidence="2 3" key="1">
    <citation type="submission" date="2024-05" db="EMBL/GenBank/DDBJ databases">
        <title>Sphingomonas sp. HF-S3 16S ribosomal RNA gene Genome sequencing and assembly.</title>
        <authorList>
            <person name="Lee H."/>
        </authorList>
    </citation>
    <scope>NUCLEOTIDE SEQUENCE [LARGE SCALE GENOMIC DNA]</scope>
    <source>
        <strain evidence="2 3">HF-S3</strain>
    </source>
</reference>
<comment type="caution">
    <text evidence="2">The sequence shown here is derived from an EMBL/GenBank/DDBJ whole genome shotgun (WGS) entry which is preliminary data.</text>
</comment>
<feature type="domain" description="Glycosyltransferase 2-like" evidence="1">
    <location>
        <begin position="8"/>
        <end position="154"/>
    </location>
</feature>
<name>A0ABV0B918_9SPHN</name>
<keyword evidence="2" id="KW-0328">Glycosyltransferase</keyword>
<dbReference type="Gene3D" id="3.90.550.10">
    <property type="entry name" value="Spore Coat Polysaccharide Biosynthesis Protein SpsA, Chain A"/>
    <property type="match status" value="1"/>
</dbReference>
<evidence type="ECO:0000259" key="1">
    <source>
        <dbReference type="Pfam" id="PF00535"/>
    </source>
</evidence>
<dbReference type="Pfam" id="PF00535">
    <property type="entry name" value="Glycos_transf_2"/>
    <property type="match status" value="1"/>
</dbReference>
<dbReference type="PANTHER" id="PTHR22916:SF3">
    <property type="entry name" value="UDP-GLCNAC:BETAGAL BETA-1,3-N-ACETYLGLUCOSAMINYLTRANSFERASE-LIKE PROTEIN 1"/>
    <property type="match status" value="1"/>
</dbReference>
<accession>A0ABV0B918</accession>
<dbReference type="EC" id="2.4.-.-" evidence="2"/>
<gene>
    <name evidence="2" type="ORF">TPR58_12900</name>
</gene>
<sequence>MNKISEVSVVCANYNNAPYLDDFFTAFEVSTLSPKELIFVDDGSTDDSLVIARRFAGRLPYLEIVPLECNQGFGNALNAGIERATGQFIMRIDPDDIMLPDRIEVQHELLASGRCDVVGSNAEIFHSDTGKVLGTTNFPLTHDEIDAKIRAGEHGVLHPTVMGLTKFFKSEPYVQAHVPAEDYDVFARMLVAGARFANVDRVLTRYRVHQKSASNILPFSTIETTFMLRDNIFNTRTPRWRVIAYFVHIKFYRRYLFANEPMRRMIFLCISTLFYPSKLWSRLHRGLIRSANRQSGPA</sequence>
<dbReference type="Proteomes" id="UP001427805">
    <property type="component" value="Unassembled WGS sequence"/>
</dbReference>